<dbReference type="PANTHER" id="PTHR23090">
    <property type="entry name" value="NH 3 /GLUTAMINE-DEPENDENT NAD + SYNTHETASE"/>
    <property type="match status" value="1"/>
</dbReference>
<dbReference type="CDD" id="cd00553">
    <property type="entry name" value="NAD_synthase"/>
    <property type="match status" value="1"/>
</dbReference>
<dbReference type="GO" id="GO:0003952">
    <property type="term" value="F:NAD+ synthase (glutamine-hydrolyzing) activity"/>
    <property type="evidence" value="ECO:0007669"/>
    <property type="project" value="UniProtKB-UniRule"/>
</dbReference>
<feature type="active site" description="For glutaminase activity" evidence="7">
    <location>
        <position position="112"/>
    </location>
</feature>
<keyword evidence="6 7" id="KW-0520">NAD</keyword>
<dbReference type="NCBIfam" id="NF010588">
    <property type="entry name" value="PRK13981.1"/>
    <property type="match status" value="1"/>
</dbReference>
<protein>
    <recommendedName>
        <fullName evidence="7 8">Glutamine-dependent NAD(+) synthetase</fullName>
        <ecNumber evidence="7 8">6.3.5.1</ecNumber>
    </recommendedName>
    <alternativeName>
        <fullName evidence="7 8">NAD(+) synthase [glutamine-hydrolyzing]</fullName>
    </alternativeName>
</protein>
<keyword evidence="5 7" id="KW-0067">ATP-binding</keyword>
<evidence type="ECO:0000256" key="2">
    <source>
        <dbReference type="ARBA" id="ARBA00007145"/>
    </source>
</evidence>
<dbReference type="InterPro" id="IPR014729">
    <property type="entry name" value="Rossmann-like_a/b/a_fold"/>
</dbReference>
<dbReference type="PANTHER" id="PTHR23090:SF9">
    <property type="entry name" value="GLUTAMINE-DEPENDENT NAD(+) SYNTHETASE"/>
    <property type="match status" value="1"/>
</dbReference>
<dbReference type="CDD" id="cd07570">
    <property type="entry name" value="GAT_Gln-NAD-synth"/>
    <property type="match status" value="1"/>
</dbReference>
<evidence type="ECO:0000256" key="3">
    <source>
        <dbReference type="ARBA" id="ARBA00022598"/>
    </source>
</evidence>
<gene>
    <name evidence="7" type="primary">nadE</name>
    <name evidence="11" type="ORF">PbJCM13498_11170</name>
</gene>
<evidence type="ECO:0000259" key="10">
    <source>
        <dbReference type="PROSITE" id="PS50263"/>
    </source>
</evidence>
<dbReference type="GO" id="GO:0009435">
    <property type="term" value="P:NAD+ biosynthetic process"/>
    <property type="evidence" value="ECO:0007669"/>
    <property type="project" value="UniProtKB-UniRule"/>
</dbReference>
<feature type="binding site" evidence="7">
    <location>
        <position position="189"/>
    </location>
    <ligand>
        <name>L-glutamine</name>
        <dbReference type="ChEBI" id="CHEBI:58359"/>
    </ligand>
</feature>
<dbReference type="SUPFAM" id="SSF56317">
    <property type="entry name" value="Carbon-nitrogen hydrolase"/>
    <property type="match status" value="1"/>
</dbReference>
<comment type="pathway">
    <text evidence="1 7 8">Cofactor biosynthesis; NAD(+) biosynthesis; NAD(+) from deamido-NAD(+) (L-Gln route): step 1/1.</text>
</comment>
<keyword evidence="3 7" id="KW-0436">Ligase</keyword>
<name>A0A5M4AWW1_9BACT</name>
<dbReference type="InterPro" id="IPR003694">
    <property type="entry name" value="NAD_synthase"/>
</dbReference>
<dbReference type="NCBIfam" id="TIGR00552">
    <property type="entry name" value="nadE"/>
    <property type="match status" value="1"/>
</dbReference>
<dbReference type="GO" id="GO:0008795">
    <property type="term" value="F:NAD+ synthase activity"/>
    <property type="evidence" value="ECO:0007669"/>
    <property type="project" value="UniProtKB-UniRule"/>
</dbReference>
<dbReference type="Proteomes" id="UP000391834">
    <property type="component" value="Unassembled WGS sequence"/>
</dbReference>
<evidence type="ECO:0000256" key="1">
    <source>
        <dbReference type="ARBA" id="ARBA00005188"/>
    </source>
</evidence>
<evidence type="ECO:0000313" key="11">
    <source>
        <dbReference type="EMBL" id="GET32254.1"/>
    </source>
</evidence>
<feature type="binding site" evidence="7">
    <location>
        <position position="410"/>
    </location>
    <ligand>
        <name>deamido-NAD(+)</name>
        <dbReference type="ChEBI" id="CHEBI:58437"/>
        <note>ligand shared between two neighboring subunits</note>
    </ligand>
</feature>
<evidence type="ECO:0000256" key="4">
    <source>
        <dbReference type="ARBA" id="ARBA00022741"/>
    </source>
</evidence>
<dbReference type="Pfam" id="PF00795">
    <property type="entry name" value="CN_hydrolase"/>
    <property type="match status" value="1"/>
</dbReference>
<feature type="binding site" evidence="7">
    <location>
        <position position="520"/>
    </location>
    <ligand>
        <name>deamido-NAD(+)</name>
        <dbReference type="ChEBI" id="CHEBI:58437"/>
        <note>ligand shared between two neighboring subunits</note>
    </ligand>
</feature>
<reference evidence="11 12" key="1">
    <citation type="submission" date="2019-10" db="EMBL/GenBank/DDBJ databases">
        <title>Prolixibacter strains distinguished by the presence of nitrate reductase genes were adept at nitrate-dependent anaerobic corrosion of metallic iron and carbon steel.</title>
        <authorList>
            <person name="Iino T."/>
            <person name="Shono N."/>
            <person name="Ito K."/>
            <person name="Nakamura R."/>
            <person name="Sueoka K."/>
            <person name="Harayama S."/>
            <person name="Ohkuma M."/>
        </authorList>
    </citation>
    <scope>NUCLEOTIDE SEQUENCE [LARGE SCALE GENOMIC DNA]</scope>
    <source>
        <strain evidence="11 12">JCM 13498</strain>
    </source>
</reference>
<dbReference type="Gene3D" id="3.60.110.10">
    <property type="entry name" value="Carbon-nitrogen hydrolase"/>
    <property type="match status" value="1"/>
</dbReference>
<dbReference type="GO" id="GO:0005737">
    <property type="term" value="C:cytoplasm"/>
    <property type="evidence" value="ECO:0007669"/>
    <property type="project" value="InterPro"/>
</dbReference>
<dbReference type="SUPFAM" id="SSF52402">
    <property type="entry name" value="Adenine nucleotide alpha hydrolases-like"/>
    <property type="match status" value="1"/>
</dbReference>
<keyword evidence="12" id="KW-1185">Reference proteome</keyword>
<dbReference type="RefSeq" id="WP_025863261.1">
    <property type="nucleotide sequence ID" value="NZ_BLAX01000001.1"/>
</dbReference>
<comment type="function">
    <text evidence="7">Catalyzes the ATP-dependent amidation of deamido-NAD to form NAD. Uses L-glutamine as a nitrogen source.</text>
</comment>
<dbReference type="OrthoDB" id="9803818at2"/>
<dbReference type="UniPathway" id="UPA00253">
    <property type="reaction ID" value="UER00334"/>
</dbReference>
<keyword evidence="4 7" id="KW-0547">Nucleotide-binding</keyword>
<dbReference type="HAMAP" id="MF_02090">
    <property type="entry name" value="NadE_glutamine_dep"/>
    <property type="match status" value="1"/>
</dbReference>
<organism evidence="11 12">
    <name type="scientific">Prolixibacter bellariivorans</name>
    <dbReference type="NCBI Taxonomy" id="314319"/>
    <lineage>
        <taxon>Bacteria</taxon>
        <taxon>Pseudomonadati</taxon>
        <taxon>Bacteroidota</taxon>
        <taxon>Bacteroidia</taxon>
        <taxon>Marinilabiliales</taxon>
        <taxon>Prolixibacteraceae</taxon>
        <taxon>Prolixibacter</taxon>
    </lineage>
</organism>
<feature type="binding site" evidence="7">
    <location>
        <position position="405"/>
    </location>
    <ligand>
        <name>ATP</name>
        <dbReference type="ChEBI" id="CHEBI:30616"/>
    </ligand>
</feature>
<feature type="binding site" evidence="7">
    <location>
        <position position="381"/>
    </location>
    <ligand>
        <name>deamido-NAD(+)</name>
        <dbReference type="ChEBI" id="CHEBI:58437"/>
        <note>ligand shared between two neighboring subunits</note>
    </ligand>
</feature>
<dbReference type="InterPro" id="IPR014445">
    <property type="entry name" value="Gln-dep_NAD_synthase"/>
</dbReference>
<evidence type="ECO:0000256" key="8">
    <source>
        <dbReference type="PIRNR" id="PIRNR006630"/>
    </source>
</evidence>
<sequence length="549" mass="61923">MKIALAQLNYHIGNFQDNKEKIIRNIGKAREAGAELVVFSELSVTGYYPHDLLERKEFIEHSQKTIEEIAHHCTGIAALVGGPSINRSPKGKMLYNSAFFLKDGKIESVHHKTLLPTYDVFDEYRHFEPNRNFELIELNGKKLAVTICEDLWYNQPVLSAFGREKLYAVSPMKEYAKQNPDLVINLSASPFSYNQEKLRKDILLNNAHDFNIPIVYVNQVGAQTEIIFDGGSLFIDANGDVVDELAYFEEDFRIIDTENTESKDTLREYEPLEKIHDALILGIKDYFGKMGFKQATLGLSGGIDSAVTVVLAARALGSENVRVLLMPSKYSSEHSITDARDLAENLGIQYEIVNIHEMVDAFDHALSPIFEGLNPDVTEENIQARIRGTLMMALSNKFGHILLNTSNKSEAAVGYGTLYGDMNGGLSVLGDVYKSDVFALARFINRKQEVIPENTIVKPPSAELRPDQKDSDSLPDYDILDKILFNYIELAKSPNEIVRMGFDEETVHMAVRKVNMNEYKRFQTPPILRISSKAFGFGRKMPLVARYPY</sequence>
<evidence type="ECO:0000256" key="7">
    <source>
        <dbReference type="HAMAP-Rule" id="MF_02090"/>
    </source>
</evidence>
<dbReference type="GO" id="GO:0005524">
    <property type="term" value="F:ATP binding"/>
    <property type="evidence" value="ECO:0007669"/>
    <property type="project" value="UniProtKB-UniRule"/>
</dbReference>
<comment type="similarity">
    <text evidence="9">Belongs to the NAD synthetase family.</text>
</comment>
<comment type="caution">
    <text evidence="7">Lacks conserved residue(s) required for the propagation of feature annotation.</text>
</comment>
<accession>A0A5M4AWW1</accession>
<feature type="domain" description="CN hydrolase" evidence="10">
    <location>
        <begin position="1"/>
        <end position="261"/>
    </location>
</feature>
<dbReference type="PROSITE" id="PS50263">
    <property type="entry name" value="CN_HYDROLASE"/>
    <property type="match status" value="1"/>
</dbReference>
<comment type="caution">
    <text evidence="11">The sequence shown here is derived from an EMBL/GenBank/DDBJ whole genome shotgun (WGS) entry which is preliminary data.</text>
</comment>
<dbReference type="EC" id="6.3.5.1" evidence="7 8"/>
<evidence type="ECO:0000256" key="6">
    <source>
        <dbReference type="ARBA" id="ARBA00023027"/>
    </source>
</evidence>
<dbReference type="InterPro" id="IPR036526">
    <property type="entry name" value="C-N_Hydrolase_sf"/>
</dbReference>
<feature type="active site" description="Proton acceptor; for glutaminase activity" evidence="7">
    <location>
        <position position="41"/>
    </location>
</feature>
<dbReference type="GO" id="GO:0004359">
    <property type="term" value="F:glutaminase activity"/>
    <property type="evidence" value="ECO:0007669"/>
    <property type="project" value="InterPro"/>
</dbReference>
<dbReference type="EMBL" id="BLAX01000001">
    <property type="protein sequence ID" value="GET32254.1"/>
    <property type="molecule type" value="Genomic_DNA"/>
</dbReference>
<proteinExistence type="inferred from homology"/>
<evidence type="ECO:0000256" key="5">
    <source>
        <dbReference type="ARBA" id="ARBA00022840"/>
    </source>
</evidence>
<dbReference type="InterPro" id="IPR003010">
    <property type="entry name" value="C-N_Hydrolase"/>
</dbReference>
<comment type="similarity">
    <text evidence="2 7 8">In the C-terminal section; belongs to the NAD synthetase family.</text>
</comment>
<comment type="catalytic activity">
    <reaction evidence="7 8">
        <text>deamido-NAD(+) + L-glutamine + ATP + H2O = L-glutamate + AMP + diphosphate + NAD(+) + H(+)</text>
        <dbReference type="Rhea" id="RHEA:24384"/>
        <dbReference type="ChEBI" id="CHEBI:15377"/>
        <dbReference type="ChEBI" id="CHEBI:15378"/>
        <dbReference type="ChEBI" id="CHEBI:29985"/>
        <dbReference type="ChEBI" id="CHEBI:30616"/>
        <dbReference type="ChEBI" id="CHEBI:33019"/>
        <dbReference type="ChEBI" id="CHEBI:57540"/>
        <dbReference type="ChEBI" id="CHEBI:58359"/>
        <dbReference type="ChEBI" id="CHEBI:58437"/>
        <dbReference type="ChEBI" id="CHEBI:456215"/>
        <dbReference type="EC" id="6.3.5.1"/>
    </reaction>
</comment>
<feature type="binding site" evidence="7">
    <location>
        <position position="118"/>
    </location>
    <ligand>
        <name>L-glutamine</name>
        <dbReference type="ChEBI" id="CHEBI:58359"/>
    </ligand>
</feature>
<dbReference type="InterPro" id="IPR022310">
    <property type="entry name" value="NAD/GMP_synthase"/>
</dbReference>
<evidence type="ECO:0000313" key="12">
    <source>
        <dbReference type="Proteomes" id="UP000391834"/>
    </source>
</evidence>
<dbReference type="FunFam" id="3.40.50.620:FF:000106">
    <property type="entry name" value="Glutamine-dependent NAD(+) synthetase"/>
    <property type="match status" value="1"/>
</dbReference>
<feature type="binding site" evidence="7">
    <location>
        <begin position="298"/>
        <end position="305"/>
    </location>
    <ligand>
        <name>ATP</name>
        <dbReference type="ChEBI" id="CHEBI:30616"/>
    </ligand>
</feature>
<dbReference type="Pfam" id="PF02540">
    <property type="entry name" value="NAD_synthase"/>
    <property type="match status" value="1"/>
</dbReference>
<dbReference type="Gene3D" id="3.40.50.620">
    <property type="entry name" value="HUPs"/>
    <property type="match status" value="1"/>
</dbReference>
<feature type="active site" description="Nucleophile; for glutaminase activity" evidence="7">
    <location>
        <position position="148"/>
    </location>
</feature>
<dbReference type="PIRSF" id="PIRSF006630">
    <property type="entry name" value="NADS_GAT"/>
    <property type="match status" value="1"/>
</dbReference>
<dbReference type="AlphaFoldDB" id="A0A5M4AWW1"/>
<evidence type="ECO:0000256" key="9">
    <source>
        <dbReference type="RuleBase" id="RU003811"/>
    </source>
</evidence>